<feature type="non-terminal residue" evidence="2">
    <location>
        <position position="199"/>
    </location>
</feature>
<comment type="caution">
    <text evidence="2">The sequence shown here is derived from an EMBL/GenBank/DDBJ whole genome shotgun (WGS) entry which is preliminary data.</text>
</comment>
<dbReference type="InterPro" id="IPR018748">
    <property type="entry name" value="DUF2300_secreted"/>
</dbReference>
<accession>A0ABT6APZ2</accession>
<name>A0ABT6APZ2_9BURK</name>
<organism evidence="2 3">
    <name type="scientific">Cupriavidus basilensis</name>
    <dbReference type="NCBI Taxonomy" id="68895"/>
    <lineage>
        <taxon>Bacteria</taxon>
        <taxon>Pseudomonadati</taxon>
        <taxon>Pseudomonadota</taxon>
        <taxon>Betaproteobacteria</taxon>
        <taxon>Burkholderiales</taxon>
        <taxon>Burkholderiaceae</taxon>
        <taxon>Cupriavidus</taxon>
    </lineage>
</organism>
<proteinExistence type="predicted"/>
<dbReference type="Pfam" id="PF10062">
    <property type="entry name" value="DUF2300"/>
    <property type="match status" value="1"/>
</dbReference>
<protein>
    <submittedName>
        <fullName evidence="2">DUF2300 domain-containing protein</fullName>
    </submittedName>
</protein>
<dbReference type="Proteomes" id="UP001216674">
    <property type="component" value="Unassembled WGS sequence"/>
</dbReference>
<dbReference type="EMBL" id="JARJLM010000292">
    <property type="protein sequence ID" value="MDF3834676.1"/>
    <property type="molecule type" value="Genomic_DNA"/>
</dbReference>
<reference evidence="2 3" key="1">
    <citation type="submission" date="2023-03" db="EMBL/GenBank/DDBJ databases">
        <title>Draft assemblies of triclosan tolerant bacteria isolated from returned activated sludge.</title>
        <authorList>
            <person name="Van Hamelsveld S."/>
        </authorList>
    </citation>
    <scope>NUCLEOTIDE SEQUENCE [LARGE SCALE GENOMIC DNA]</scope>
    <source>
        <strain evidence="2 3">GW210010_S58</strain>
    </source>
</reference>
<feature type="domain" description="DUF2300" evidence="1">
    <location>
        <begin position="122"/>
        <end position="197"/>
    </location>
</feature>
<gene>
    <name evidence="2" type="ORF">P3W85_17165</name>
</gene>
<sequence>MSGAVCQATGRAGSPARRWPMPCATRPGWWRRLAIAAAMGAACATPVPAAARVPAQSGVAEPLRFARLAGNEAWLSRLDGSAAAPLPAGLQTPLGSVWKLFVYSYLVGRDTPSDDYTCRGGDPEEVYCCTAGQSIDREHALIQSCGRYFEPGRLGLSGADWRRFWKAAGAPAWLQDMRAMQPQRTVSVADLLAGLHAVP</sequence>
<evidence type="ECO:0000313" key="3">
    <source>
        <dbReference type="Proteomes" id="UP001216674"/>
    </source>
</evidence>
<evidence type="ECO:0000259" key="1">
    <source>
        <dbReference type="Pfam" id="PF10062"/>
    </source>
</evidence>
<keyword evidence="3" id="KW-1185">Reference proteome</keyword>
<evidence type="ECO:0000313" key="2">
    <source>
        <dbReference type="EMBL" id="MDF3834676.1"/>
    </source>
</evidence>